<name>A0A3N0CZ61_SINP1</name>
<evidence type="ECO:0000313" key="3">
    <source>
        <dbReference type="Proteomes" id="UP000267469"/>
    </source>
</evidence>
<feature type="transmembrane region" description="Helical" evidence="1">
    <location>
        <begin position="47"/>
        <end position="71"/>
    </location>
</feature>
<organism evidence="2 3">
    <name type="scientific">Sinomicrobium pectinilyticum</name>
    <dbReference type="NCBI Taxonomy" id="1084421"/>
    <lineage>
        <taxon>Bacteria</taxon>
        <taxon>Pseudomonadati</taxon>
        <taxon>Bacteroidota</taxon>
        <taxon>Flavobacteriia</taxon>
        <taxon>Flavobacteriales</taxon>
        <taxon>Flavobacteriaceae</taxon>
        <taxon>Sinomicrobium</taxon>
    </lineage>
</organism>
<keyword evidence="1" id="KW-0812">Transmembrane</keyword>
<proteinExistence type="predicted"/>
<sequence>MNNKMRYYIKIRLIAVLKKILIIAFVGATGLCVYFIVFKRFSESVPFFLFILYLFFLNKFLLRNLSLFLLIEKMFIWINQKLLYLLNLLRV</sequence>
<evidence type="ECO:0000256" key="1">
    <source>
        <dbReference type="SAM" id="Phobius"/>
    </source>
</evidence>
<accession>A0A3N0CZ61</accession>
<reference evidence="2 3" key="1">
    <citation type="submission" date="2018-10" db="EMBL/GenBank/DDBJ databases">
        <title>Sinomicrobium pectinilyticum sp. nov., a pectinase-producing bacterium isolated from alkaline and saline soil, and emended description of the genus Sinomicrobium.</title>
        <authorList>
            <person name="Cheng B."/>
            <person name="Li C."/>
            <person name="Lai Q."/>
            <person name="Du M."/>
            <person name="Shao Z."/>
            <person name="Xu P."/>
            <person name="Yang C."/>
        </authorList>
    </citation>
    <scope>NUCLEOTIDE SEQUENCE [LARGE SCALE GENOMIC DNA]</scope>
    <source>
        <strain evidence="2 3">5DNS001</strain>
    </source>
</reference>
<keyword evidence="3" id="KW-1185">Reference proteome</keyword>
<gene>
    <name evidence="2" type="ORF">ED312_23115</name>
</gene>
<comment type="caution">
    <text evidence="2">The sequence shown here is derived from an EMBL/GenBank/DDBJ whole genome shotgun (WGS) entry which is preliminary data.</text>
</comment>
<protein>
    <submittedName>
        <fullName evidence="2">Uncharacterized protein</fullName>
    </submittedName>
</protein>
<feature type="transmembrane region" description="Helical" evidence="1">
    <location>
        <begin position="20"/>
        <end position="41"/>
    </location>
</feature>
<dbReference type="Proteomes" id="UP000267469">
    <property type="component" value="Unassembled WGS sequence"/>
</dbReference>
<evidence type="ECO:0000313" key="2">
    <source>
        <dbReference type="EMBL" id="RNL68611.1"/>
    </source>
</evidence>
<dbReference type="EMBL" id="RJTM01000195">
    <property type="protein sequence ID" value="RNL68611.1"/>
    <property type="molecule type" value="Genomic_DNA"/>
</dbReference>
<keyword evidence="1" id="KW-0472">Membrane</keyword>
<keyword evidence="1" id="KW-1133">Transmembrane helix</keyword>
<dbReference type="AlphaFoldDB" id="A0A3N0CZ61"/>